<evidence type="ECO:0000313" key="4">
    <source>
        <dbReference type="Proteomes" id="UP000192936"/>
    </source>
</evidence>
<dbReference type="Proteomes" id="UP000192936">
    <property type="component" value="Unassembled WGS sequence"/>
</dbReference>
<evidence type="ECO:0000313" key="3">
    <source>
        <dbReference type="EMBL" id="SMF90158.1"/>
    </source>
</evidence>
<dbReference type="STRING" id="286727.SAMN02982917_6986"/>
<gene>
    <name evidence="3" type="ORF">SAMN02982917_6986</name>
</gene>
<accession>A0A1X7HNW0</accession>
<dbReference type="OrthoDB" id="367683at2"/>
<dbReference type="Pfam" id="PF13460">
    <property type="entry name" value="NAD_binding_10"/>
    <property type="match status" value="1"/>
</dbReference>
<dbReference type="SUPFAM" id="SSF51735">
    <property type="entry name" value="NAD(P)-binding Rossmann-fold domains"/>
    <property type="match status" value="1"/>
</dbReference>
<dbReference type="InterPro" id="IPR016040">
    <property type="entry name" value="NAD(P)-bd_dom"/>
</dbReference>
<dbReference type="PANTHER" id="PTHR15020">
    <property type="entry name" value="FLAVIN REDUCTASE-RELATED"/>
    <property type="match status" value="1"/>
</dbReference>
<dbReference type="RefSeq" id="WP_085091747.1">
    <property type="nucleotide sequence ID" value="NZ_FXAK01000009.1"/>
</dbReference>
<dbReference type="InterPro" id="IPR036291">
    <property type="entry name" value="NAD(P)-bd_dom_sf"/>
</dbReference>
<evidence type="ECO:0000256" key="1">
    <source>
        <dbReference type="SAM" id="MobiDB-lite"/>
    </source>
</evidence>
<proteinExistence type="predicted"/>
<dbReference type="EMBL" id="FXAK01000009">
    <property type="protein sequence ID" value="SMF90158.1"/>
    <property type="molecule type" value="Genomic_DNA"/>
</dbReference>
<sequence>MAAADIELTAAGRREITDAASRRIPVQIPAALATSSTAERQGTERQGPSDQWRRPERHNHRSFRRTKVLILSANRQIARVVTRLFLAQTDAHLMHYLRNARRLKETGPADRITVIEGDVLDTATLEAAMAGQDVVYPNLSGELEERTRSIVTAMNAAGVKHLIFISSMGIYEEVPGERYGSVLDPYRNAARVIKSSRLDYTMLRPAWLNDRDDIAYETTQKGEPFRNAAATVSRTSVADLVFKLATTPGSESCRGLGIHKAP</sequence>
<reference evidence="3 4" key="1">
    <citation type="submission" date="2017-04" db="EMBL/GenBank/DDBJ databases">
        <authorList>
            <person name="Afonso C.L."/>
            <person name="Miller P.J."/>
            <person name="Scott M.A."/>
            <person name="Spackman E."/>
            <person name="Goraichik I."/>
            <person name="Dimitrov K.M."/>
            <person name="Suarez D.L."/>
            <person name="Swayne D.E."/>
        </authorList>
    </citation>
    <scope>NUCLEOTIDE SEQUENCE [LARGE SCALE GENOMIC DNA]</scope>
    <source>
        <strain evidence="3 4">A2P</strain>
    </source>
</reference>
<feature type="compositionally biased region" description="Polar residues" evidence="1">
    <location>
        <begin position="33"/>
        <end position="49"/>
    </location>
</feature>
<name>A0A1X7HNW0_9PROT</name>
<dbReference type="AlphaFoldDB" id="A0A1X7HNW0"/>
<evidence type="ECO:0000259" key="2">
    <source>
        <dbReference type="Pfam" id="PF13460"/>
    </source>
</evidence>
<dbReference type="PANTHER" id="PTHR15020:SF50">
    <property type="entry name" value="UPF0659 PROTEIN YMR090W"/>
    <property type="match status" value="1"/>
</dbReference>
<protein>
    <submittedName>
        <fullName evidence="3">Putative NADH-flavin reductase</fullName>
    </submittedName>
</protein>
<feature type="domain" description="NAD(P)-binding" evidence="2">
    <location>
        <begin position="73"/>
        <end position="248"/>
    </location>
</feature>
<feature type="region of interest" description="Disordered" evidence="1">
    <location>
        <begin position="27"/>
        <end position="60"/>
    </location>
</feature>
<dbReference type="Gene3D" id="3.40.50.720">
    <property type="entry name" value="NAD(P)-binding Rossmann-like Domain"/>
    <property type="match status" value="1"/>
</dbReference>
<organism evidence="3 4">
    <name type="scientific">Azospirillum oryzae</name>
    <dbReference type="NCBI Taxonomy" id="286727"/>
    <lineage>
        <taxon>Bacteria</taxon>
        <taxon>Pseudomonadati</taxon>
        <taxon>Pseudomonadota</taxon>
        <taxon>Alphaproteobacteria</taxon>
        <taxon>Rhodospirillales</taxon>
        <taxon>Azospirillaceae</taxon>
        <taxon>Azospirillum</taxon>
    </lineage>
</organism>